<keyword evidence="14" id="KW-1185">Reference proteome</keyword>
<dbReference type="AlphaFoldDB" id="A0A7E4VH59"/>
<dbReference type="NCBIfam" id="TIGR01930">
    <property type="entry name" value="AcCoA-C-Actrans"/>
    <property type="match status" value="1"/>
</dbReference>
<dbReference type="Pfam" id="PF02803">
    <property type="entry name" value="Thiolase_C"/>
    <property type="match status" value="1"/>
</dbReference>
<dbReference type="PROSITE" id="PS00737">
    <property type="entry name" value="THIOLASE_2"/>
    <property type="match status" value="1"/>
</dbReference>
<keyword evidence="5 11" id="KW-0808">Transferase</keyword>
<feature type="domain" description="Thiolase C-terminal" evidence="13">
    <location>
        <begin position="333"/>
        <end position="472"/>
    </location>
</feature>
<dbReference type="PANTHER" id="PTHR18919:SF153">
    <property type="entry name" value="TRIFUNCTIONAL ENZYME SUBUNIT BETA, MITOCHONDRIAL"/>
    <property type="match status" value="1"/>
</dbReference>
<reference evidence="15" key="2">
    <citation type="submission" date="2020-10" db="UniProtKB">
        <authorList>
            <consortium name="WormBaseParasite"/>
        </authorList>
    </citation>
    <scope>IDENTIFICATION</scope>
</reference>
<dbReference type="InterPro" id="IPR002155">
    <property type="entry name" value="Thiolase"/>
</dbReference>
<evidence type="ECO:0000259" key="13">
    <source>
        <dbReference type="Pfam" id="PF02803"/>
    </source>
</evidence>
<sequence length="475" mass="50842">MFLFSTNPKPNQMPLSAPNPIMLSRLSRPATRQLSASAATSKKSLAKPGRPNIVFVEGVRTPFVTSGTVFKDLMAVDLQRFALQELVKKTGIAFEDVGHVSCGTVIQEPKTSNIAREAWLTAGFPDTTPCNTVTLACISANVAITQIIGLLNSGYTEAGIAGGVELLSDVPIRYNRKTRSAMLSLQKAKTLPDKLKLGQTILQNLLKPELPAVAEFTSGETMGHSGDRLAAAFNVSRREQDEFAIRSHTLAQEAANKGLLSDIVPVFVPGKKGGTVSADNGIRVGTIEQLSKLKPAFVKPHGTVTAANASFLTDGASAALVTTEDFALKKGYKPKAFLRDFLFVAQDPKDQLLLSPAYVIPKLLDKAGLTLQDVDVFEIHEAFAGQVLANLNALDSDHFCKEHMKRSGKYGRIPIEKLNRWGGSLSIGHPFGATGVRLVSHAANRLHKEGGQIALIAACAAGGHGVGMLVERYPN</sequence>
<proteinExistence type="inferred from homology"/>
<dbReference type="InterPro" id="IPR016039">
    <property type="entry name" value="Thiolase-like"/>
</dbReference>
<evidence type="ECO:0000313" key="14">
    <source>
        <dbReference type="Proteomes" id="UP000492821"/>
    </source>
</evidence>
<dbReference type="FunFam" id="3.40.47.10:FF:000011">
    <property type="entry name" value="3-ketoacyl-CoA thiolase"/>
    <property type="match status" value="1"/>
</dbReference>
<evidence type="ECO:0000256" key="8">
    <source>
        <dbReference type="ARBA" id="ARBA00023128"/>
    </source>
</evidence>
<comment type="subcellular location">
    <subcellularLocation>
        <location evidence="1">Mitochondrion</location>
    </subcellularLocation>
</comment>
<evidence type="ECO:0000313" key="15">
    <source>
        <dbReference type="WBParaSite" id="Pan_g20846.t1"/>
    </source>
</evidence>
<keyword evidence="6" id="KW-0276">Fatty acid metabolism</keyword>
<dbReference type="GO" id="GO:0003988">
    <property type="term" value="F:acetyl-CoA C-acyltransferase activity"/>
    <property type="evidence" value="ECO:0007669"/>
    <property type="project" value="UniProtKB-EC"/>
</dbReference>
<comment type="pathway">
    <text evidence="2">Lipid metabolism; fatty acid beta-oxidation.</text>
</comment>
<keyword evidence="7" id="KW-0443">Lipid metabolism</keyword>
<keyword evidence="8" id="KW-0496">Mitochondrion</keyword>
<dbReference type="SUPFAM" id="SSF53901">
    <property type="entry name" value="Thiolase-like"/>
    <property type="match status" value="2"/>
</dbReference>
<dbReference type="GO" id="GO:0006635">
    <property type="term" value="P:fatty acid beta-oxidation"/>
    <property type="evidence" value="ECO:0007669"/>
    <property type="project" value="TreeGrafter"/>
</dbReference>
<evidence type="ECO:0000256" key="6">
    <source>
        <dbReference type="ARBA" id="ARBA00022832"/>
    </source>
</evidence>
<dbReference type="InterPro" id="IPR020616">
    <property type="entry name" value="Thiolase_N"/>
</dbReference>
<evidence type="ECO:0000259" key="12">
    <source>
        <dbReference type="Pfam" id="PF00108"/>
    </source>
</evidence>
<dbReference type="PROSITE" id="PS00098">
    <property type="entry name" value="THIOLASE_1"/>
    <property type="match status" value="1"/>
</dbReference>
<dbReference type="Proteomes" id="UP000492821">
    <property type="component" value="Unassembled WGS sequence"/>
</dbReference>
<dbReference type="InterPro" id="IPR020613">
    <property type="entry name" value="Thiolase_CS"/>
</dbReference>
<dbReference type="Gene3D" id="3.40.47.10">
    <property type="match status" value="1"/>
</dbReference>
<comment type="similarity">
    <text evidence="3 11">Belongs to the thiolase-like superfamily. Thiolase family.</text>
</comment>
<dbReference type="GO" id="GO:0005739">
    <property type="term" value="C:mitochondrion"/>
    <property type="evidence" value="ECO:0007669"/>
    <property type="project" value="UniProtKB-SubCell"/>
</dbReference>
<evidence type="ECO:0000256" key="11">
    <source>
        <dbReference type="RuleBase" id="RU003557"/>
    </source>
</evidence>
<evidence type="ECO:0000256" key="2">
    <source>
        <dbReference type="ARBA" id="ARBA00005005"/>
    </source>
</evidence>
<evidence type="ECO:0000256" key="5">
    <source>
        <dbReference type="ARBA" id="ARBA00022679"/>
    </source>
</evidence>
<dbReference type="PROSITE" id="PS00099">
    <property type="entry name" value="THIOLASE_3"/>
    <property type="match status" value="1"/>
</dbReference>
<dbReference type="Pfam" id="PF00108">
    <property type="entry name" value="Thiolase_N"/>
    <property type="match status" value="1"/>
</dbReference>
<evidence type="ECO:0000256" key="4">
    <source>
        <dbReference type="ARBA" id="ARBA00022490"/>
    </source>
</evidence>
<organism evidence="14 15">
    <name type="scientific">Panagrellus redivivus</name>
    <name type="common">Microworm</name>
    <dbReference type="NCBI Taxonomy" id="6233"/>
    <lineage>
        <taxon>Eukaryota</taxon>
        <taxon>Metazoa</taxon>
        <taxon>Ecdysozoa</taxon>
        <taxon>Nematoda</taxon>
        <taxon>Chromadorea</taxon>
        <taxon>Rhabditida</taxon>
        <taxon>Tylenchina</taxon>
        <taxon>Panagrolaimomorpha</taxon>
        <taxon>Panagrolaimoidea</taxon>
        <taxon>Panagrolaimidae</taxon>
        <taxon>Panagrellus</taxon>
    </lineage>
</organism>
<dbReference type="EC" id="2.3.1.16" evidence="10"/>
<reference evidence="14" key="1">
    <citation type="journal article" date="2013" name="Genetics">
        <title>The draft genome and transcriptome of Panagrellus redivivus are shaped by the harsh demands of a free-living lifestyle.</title>
        <authorList>
            <person name="Srinivasan J."/>
            <person name="Dillman A.R."/>
            <person name="Macchietto M.G."/>
            <person name="Heikkinen L."/>
            <person name="Lakso M."/>
            <person name="Fracchia K.M."/>
            <person name="Antoshechkin I."/>
            <person name="Mortazavi A."/>
            <person name="Wong G."/>
            <person name="Sternberg P.W."/>
        </authorList>
    </citation>
    <scope>NUCLEOTIDE SEQUENCE [LARGE SCALE GENOMIC DNA]</scope>
    <source>
        <strain evidence="14">MT8872</strain>
    </source>
</reference>
<dbReference type="InterPro" id="IPR020617">
    <property type="entry name" value="Thiolase_C"/>
</dbReference>
<evidence type="ECO:0000256" key="9">
    <source>
        <dbReference type="ARBA" id="ARBA00023315"/>
    </source>
</evidence>
<name>A0A7E4VH59_PANRE</name>
<protein>
    <recommendedName>
        <fullName evidence="10">acetyl-CoA C-acyltransferase</fullName>
        <ecNumber evidence="10">2.3.1.16</ecNumber>
    </recommendedName>
</protein>
<dbReference type="InterPro" id="IPR020610">
    <property type="entry name" value="Thiolase_AS"/>
</dbReference>
<accession>A0A7E4VH59</accession>
<dbReference type="WBParaSite" id="Pan_g20846.t1">
    <property type="protein sequence ID" value="Pan_g20846.t1"/>
    <property type="gene ID" value="Pan_g20846"/>
</dbReference>
<evidence type="ECO:0000256" key="1">
    <source>
        <dbReference type="ARBA" id="ARBA00004173"/>
    </source>
</evidence>
<keyword evidence="4" id="KW-0963">Cytoplasm</keyword>
<keyword evidence="9 11" id="KW-0012">Acyltransferase</keyword>
<evidence type="ECO:0000256" key="3">
    <source>
        <dbReference type="ARBA" id="ARBA00010982"/>
    </source>
</evidence>
<dbReference type="CDD" id="cd00751">
    <property type="entry name" value="thiolase"/>
    <property type="match status" value="1"/>
</dbReference>
<feature type="domain" description="Thiolase N-terminal" evidence="12">
    <location>
        <begin position="53"/>
        <end position="325"/>
    </location>
</feature>
<evidence type="ECO:0000256" key="7">
    <source>
        <dbReference type="ARBA" id="ARBA00023098"/>
    </source>
</evidence>
<dbReference type="InterPro" id="IPR020615">
    <property type="entry name" value="Thiolase_acyl_enz_int_AS"/>
</dbReference>
<dbReference type="PANTHER" id="PTHR18919">
    <property type="entry name" value="ACETYL-COA C-ACYLTRANSFERASE"/>
    <property type="match status" value="1"/>
</dbReference>
<evidence type="ECO:0000256" key="10">
    <source>
        <dbReference type="ARBA" id="ARBA00024073"/>
    </source>
</evidence>